<organism evidence="2">
    <name type="scientific">Drosophila melanogaster</name>
    <name type="common">Fruit fly</name>
    <dbReference type="NCBI Taxonomy" id="7227"/>
    <lineage>
        <taxon>Eukaryota</taxon>
        <taxon>Metazoa</taxon>
        <taxon>Ecdysozoa</taxon>
        <taxon>Arthropoda</taxon>
        <taxon>Hexapoda</taxon>
        <taxon>Insecta</taxon>
        <taxon>Pterygota</taxon>
        <taxon>Neoptera</taxon>
        <taxon>Endopterygota</taxon>
        <taxon>Diptera</taxon>
        <taxon>Brachycera</taxon>
        <taxon>Muscomorpha</taxon>
        <taxon>Ephydroidea</taxon>
        <taxon>Drosophilidae</taxon>
        <taxon>Drosophila</taxon>
        <taxon>Sophophora</taxon>
    </lineage>
</organism>
<feature type="region of interest" description="Disordered" evidence="1">
    <location>
        <begin position="1"/>
        <end position="27"/>
    </location>
</feature>
<evidence type="ECO:0000313" key="2">
    <source>
        <dbReference type="EMBL" id="AAL28335.1"/>
    </source>
</evidence>
<proteinExistence type="evidence at transcript level"/>
<sequence length="27" mass="2971">MPKIEAEVAPIPAHPTTTTTTIHIHTY</sequence>
<accession>Q95SH8</accession>
<reference evidence="2" key="1">
    <citation type="submission" date="2001-10" db="EMBL/GenBank/DDBJ databases">
        <authorList>
            <person name="Stapleton M."/>
            <person name="Brokstein P."/>
            <person name="Hong L."/>
            <person name="Agbayani A."/>
            <person name="Carlson J."/>
            <person name="Champe M."/>
            <person name="Chavez C."/>
            <person name="Dorsett V."/>
            <person name="Farfan D."/>
            <person name="Frise E."/>
            <person name="George R."/>
            <person name="Gonzalez M."/>
            <person name="Guarin H."/>
            <person name="Li P."/>
            <person name="Liao G."/>
            <person name="Miranda A."/>
            <person name="Mungall C.J."/>
            <person name="Nunoo J."/>
            <person name="Pacleb J."/>
            <person name="Paragas V."/>
            <person name="Park S."/>
            <person name="Phouanenavong S."/>
            <person name="Wan K."/>
            <person name="Yu C."/>
            <person name="Lewis S.E."/>
            <person name="Rubin G.M."/>
            <person name="Celniker S."/>
        </authorList>
    </citation>
    <scope>NUCLEOTIDE SEQUENCE</scope>
    <source>
        <strain evidence="2">Berkeley</strain>
    </source>
</reference>
<dbReference type="EMBL" id="AY060787">
    <property type="protein sequence ID" value="AAL28335.1"/>
    <property type="molecule type" value="mRNA"/>
</dbReference>
<evidence type="ECO:0000256" key="1">
    <source>
        <dbReference type="SAM" id="MobiDB-lite"/>
    </source>
</evidence>
<feature type="compositionally biased region" description="Low complexity" evidence="1">
    <location>
        <begin position="9"/>
        <end position="27"/>
    </location>
</feature>
<dbReference type="AlphaFoldDB" id="Q95SH8"/>
<protein>
    <submittedName>
        <fullName evidence="2">GH25778p</fullName>
    </submittedName>
</protein>
<name>Q95SH8_DROME</name>